<evidence type="ECO:0000313" key="4">
    <source>
        <dbReference type="EMBL" id="AIT60578.1"/>
    </source>
</evidence>
<gene>
    <name evidence="4" type="ORF">CDOO_04435</name>
</gene>
<dbReference type="GO" id="GO:0016747">
    <property type="term" value="F:acyltransferase activity, transferring groups other than amino-acyl groups"/>
    <property type="evidence" value="ECO:0007669"/>
    <property type="project" value="InterPro"/>
</dbReference>
<dbReference type="Pfam" id="PF00583">
    <property type="entry name" value="Acetyltransf_1"/>
    <property type="match status" value="1"/>
</dbReference>
<dbReference type="InterPro" id="IPR016181">
    <property type="entry name" value="Acyl_CoA_acyltransferase"/>
</dbReference>
<dbReference type="CDD" id="cd04301">
    <property type="entry name" value="NAT_SF"/>
    <property type="match status" value="1"/>
</dbReference>
<dbReference type="STRING" id="558173.CDOO_04435"/>
<dbReference type="PANTHER" id="PTHR43072">
    <property type="entry name" value="N-ACETYLTRANSFERASE"/>
    <property type="match status" value="1"/>
</dbReference>
<reference evidence="4 5" key="1">
    <citation type="submission" date="2013-09" db="EMBL/GenBank/DDBJ databases">
        <title>Complete genome sequence of Corynebacterium doosanense CAU 212(T) (=DSM 45436(T)), isolated from activated sludge.</title>
        <authorList>
            <person name="Schaffert L."/>
            <person name="Albersmeier A."/>
            <person name="Kalinowski J."/>
            <person name="Ruckert C."/>
        </authorList>
    </citation>
    <scope>NUCLEOTIDE SEQUENCE [LARGE SCALE GENOMIC DNA]</scope>
    <source>
        <strain evidence="4 5">CAU 212</strain>
    </source>
</reference>
<dbReference type="PANTHER" id="PTHR43072:SF23">
    <property type="entry name" value="UPF0039 PROTEIN C11D3.02C"/>
    <property type="match status" value="1"/>
</dbReference>
<keyword evidence="1 4" id="KW-0808">Transferase</keyword>
<organism evidence="4 5">
    <name type="scientific">Corynebacterium doosanense CAU 212 = DSM 45436</name>
    <dbReference type="NCBI Taxonomy" id="558173"/>
    <lineage>
        <taxon>Bacteria</taxon>
        <taxon>Bacillati</taxon>
        <taxon>Actinomycetota</taxon>
        <taxon>Actinomycetes</taxon>
        <taxon>Mycobacteriales</taxon>
        <taxon>Corynebacteriaceae</taxon>
        <taxon>Corynebacterium</taxon>
    </lineage>
</organism>
<evidence type="ECO:0000313" key="5">
    <source>
        <dbReference type="Proteomes" id="UP000029914"/>
    </source>
</evidence>
<dbReference type="OrthoDB" id="3173333at2"/>
<dbReference type="Gene3D" id="3.40.630.30">
    <property type="match status" value="1"/>
</dbReference>
<protein>
    <submittedName>
        <fullName evidence="4">Acetyltransferase</fullName>
    </submittedName>
</protein>
<dbReference type="HOGENOM" id="CLU_013985_4_4_11"/>
<dbReference type="KEGG" id="cdo:CDOO_04435"/>
<evidence type="ECO:0000256" key="2">
    <source>
        <dbReference type="ARBA" id="ARBA00023315"/>
    </source>
</evidence>
<name>A0A097IEM1_9CORY</name>
<feature type="domain" description="N-acetyltransferase" evidence="3">
    <location>
        <begin position="1"/>
        <end position="164"/>
    </location>
</feature>
<keyword evidence="5" id="KW-1185">Reference proteome</keyword>
<keyword evidence="2" id="KW-0012">Acyltransferase</keyword>
<sequence>MVIREAVDADVPALTALHRWSVEETVATFTSRADSEEQRGPWVRARQAKGFPVLVALSDDGDFLGFASYDQFLPSDGYRHTMDHSVYIVPAAHGRGVGSALMRALIDAARADPEVWTLMGKIEGSNTASIGLHTKLGFAEHGRLPGVGYKFGRRLDLVYMGLEV</sequence>
<dbReference type="SUPFAM" id="SSF55729">
    <property type="entry name" value="Acyl-CoA N-acyltransferases (Nat)"/>
    <property type="match status" value="1"/>
</dbReference>
<evidence type="ECO:0000256" key="1">
    <source>
        <dbReference type="ARBA" id="ARBA00022679"/>
    </source>
</evidence>
<proteinExistence type="predicted"/>
<dbReference type="EMBL" id="CP006764">
    <property type="protein sequence ID" value="AIT60578.1"/>
    <property type="molecule type" value="Genomic_DNA"/>
</dbReference>
<dbReference type="Proteomes" id="UP000029914">
    <property type="component" value="Chromosome"/>
</dbReference>
<accession>A0A097IEM1</accession>
<dbReference type="InterPro" id="IPR000182">
    <property type="entry name" value="GNAT_dom"/>
</dbReference>
<dbReference type="PROSITE" id="PS51186">
    <property type="entry name" value="GNAT"/>
    <property type="match status" value="1"/>
</dbReference>
<dbReference type="eggNOG" id="COG1247">
    <property type="taxonomic scope" value="Bacteria"/>
</dbReference>
<dbReference type="AlphaFoldDB" id="A0A097IEM1"/>
<dbReference type="RefSeq" id="WP_018021906.1">
    <property type="nucleotide sequence ID" value="NZ_AQUX01000004.1"/>
</dbReference>
<evidence type="ECO:0000259" key="3">
    <source>
        <dbReference type="PROSITE" id="PS51186"/>
    </source>
</evidence>